<evidence type="ECO:0000313" key="4">
    <source>
        <dbReference type="EMBL" id="SDC98225.1"/>
    </source>
</evidence>
<dbReference type="EMBL" id="FMZO01000005">
    <property type="protein sequence ID" value="SDC98225.1"/>
    <property type="molecule type" value="Genomic_DNA"/>
</dbReference>
<dbReference type="Gene3D" id="2.60.120.1440">
    <property type="match status" value="1"/>
</dbReference>
<evidence type="ECO:0000256" key="1">
    <source>
        <dbReference type="SAM" id="Phobius"/>
    </source>
</evidence>
<dbReference type="InterPro" id="IPR032508">
    <property type="entry name" value="FecR_C"/>
</dbReference>
<dbReference type="RefSeq" id="WP_143019730.1">
    <property type="nucleotide sequence ID" value="NZ_FMZO01000005.1"/>
</dbReference>
<dbReference type="GO" id="GO:0016989">
    <property type="term" value="F:sigma factor antagonist activity"/>
    <property type="evidence" value="ECO:0007669"/>
    <property type="project" value="TreeGrafter"/>
</dbReference>
<keyword evidence="1" id="KW-1133">Transmembrane helix</keyword>
<dbReference type="Pfam" id="PF16344">
    <property type="entry name" value="FecR_C"/>
    <property type="match status" value="1"/>
</dbReference>
<organism evidence="4 5">
    <name type="scientific">Niabella drilacis (strain DSM 25811 / CCM 8410 / CCUG 62505 / LMG 26954 / E90)</name>
    <dbReference type="NCBI Taxonomy" id="1285928"/>
    <lineage>
        <taxon>Bacteria</taxon>
        <taxon>Pseudomonadati</taxon>
        <taxon>Bacteroidota</taxon>
        <taxon>Chitinophagia</taxon>
        <taxon>Chitinophagales</taxon>
        <taxon>Chitinophagaceae</taxon>
        <taxon>Niabella</taxon>
    </lineage>
</organism>
<dbReference type="Pfam" id="PF04773">
    <property type="entry name" value="FecR"/>
    <property type="match status" value="1"/>
</dbReference>
<dbReference type="Proteomes" id="UP000198757">
    <property type="component" value="Unassembled WGS sequence"/>
</dbReference>
<dbReference type="PANTHER" id="PTHR30273">
    <property type="entry name" value="PERIPLASMIC SIGNAL SENSOR AND SIGMA FACTOR ACTIVATOR FECR-RELATED"/>
    <property type="match status" value="1"/>
</dbReference>
<gene>
    <name evidence="4" type="ORF">SAMN04487894_105101</name>
</gene>
<feature type="domain" description="Protein FecR C-terminal" evidence="3">
    <location>
        <begin position="293"/>
        <end position="360"/>
    </location>
</feature>
<sequence>MTPKIRIEWLLRLHAEGKAAPADTEELYGYYVNREYTGIVEALIDELWDPASFQTLLTDQESEVLYRNISRRLSRPQRWPVGRWMAAASVLLVLALGWWWLQYGSGKKQEAALPVITDLAPPAASNAVLFSDNGNKQVLKSRDTLVTAGTARQPGQFNTVFNPRGSQPIAVVLADGTRLWLNAESSVKYPLEFATAERRVQVSGEAYFEVAHEDGKPFIVESGSTLVKVLGTHFNINTFDDKTKVTLLQGMVQVSNQKDSGLIRPGQSAIITDGLNIAASDTVSAVAWKSHLFNFKETPLKEILQEIGRWYDVEVVYEGAVPEVTLSGTINRNINASKVLEMLHLSSGLEFEIRDRHIIVKKSQ</sequence>
<evidence type="ECO:0000259" key="2">
    <source>
        <dbReference type="Pfam" id="PF04773"/>
    </source>
</evidence>
<feature type="domain" description="FecR protein" evidence="2">
    <location>
        <begin position="170"/>
        <end position="253"/>
    </location>
</feature>
<name>A0A1G6R2E1_NIADE</name>
<keyword evidence="5" id="KW-1185">Reference proteome</keyword>
<dbReference type="PANTHER" id="PTHR30273:SF2">
    <property type="entry name" value="PROTEIN FECR"/>
    <property type="match status" value="1"/>
</dbReference>
<dbReference type="InterPro" id="IPR012373">
    <property type="entry name" value="Ferrdict_sens_TM"/>
</dbReference>
<feature type="transmembrane region" description="Helical" evidence="1">
    <location>
        <begin position="81"/>
        <end position="101"/>
    </location>
</feature>
<protein>
    <submittedName>
        <fullName evidence="4">FecR family protein</fullName>
    </submittedName>
</protein>
<dbReference type="STRING" id="1285928.SAMN04487894_105101"/>
<evidence type="ECO:0000313" key="5">
    <source>
        <dbReference type="Proteomes" id="UP000198757"/>
    </source>
</evidence>
<dbReference type="InterPro" id="IPR006860">
    <property type="entry name" value="FecR"/>
</dbReference>
<dbReference type="PIRSF" id="PIRSF018266">
    <property type="entry name" value="FecR"/>
    <property type="match status" value="1"/>
</dbReference>
<proteinExistence type="predicted"/>
<dbReference type="OrthoDB" id="649666at2"/>
<keyword evidence="1" id="KW-0812">Transmembrane</keyword>
<reference evidence="5" key="1">
    <citation type="submission" date="2016-10" db="EMBL/GenBank/DDBJ databases">
        <authorList>
            <person name="Varghese N."/>
            <person name="Submissions S."/>
        </authorList>
    </citation>
    <scope>NUCLEOTIDE SEQUENCE [LARGE SCALE GENOMIC DNA]</scope>
    <source>
        <strain evidence="5">DSM 25811 / CCM 8410 / LMG 26954 / E90</strain>
    </source>
</reference>
<accession>A0A1G6R2E1</accession>
<keyword evidence="1" id="KW-0472">Membrane</keyword>
<evidence type="ECO:0000259" key="3">
    <source>
        <dbReference type="Pfam" id="PF16344"/>
    </source>
</evidence>
<dbReference type="AlphaFoldDB" id="A0A1G6R2E1"/>
<dbReference type="Gene3D" id="3.55.50.30">
    <property type="match status" value="1"/>
</dbReference>